<dbReference type="Gene3D" id="1.10.3720.10">
    <property type="entry name" value="MetI-like"/>
    <property type="match status" value="1"/>
</dbReference>
<evidence type="ECO:0000256" key="1">
    <source>
        <dbReference type="ARBA" id="ARBA00004651"/>
    </source>
</evidence>
<dbReference type="PANTHER" id="PTHR43386:SF1">
    <property type="entry name" value="D,D-DIPEPTIDE TRANSPORT SYSTEM PERMEASE PROTEIN DDPC-RELATED"/>
    <property type="match status" value="1"/>
</dbReference>
<evidence type="ECO:0000256" key="6">
    <source>
        <dbReference type="ARBA" id="ARBA00023136"/>
    </source>
</evidence>
<feature type="transmembrane region" description="Helical" evidence="7">
    <location>
        <begin position="21"/>
        <end position="38"/>
    </location>
</feature>
<feature type="transmembrane region" description="Helical" evidence="7">
    <location>
        <begin position="127"/>
        <end position="146"/>
    </location>
</feature>
<accession>A0A3D8LAD2</accession>
<dbReference type="OrthoDB" id="9783218at2"/>
<dbReference type="Pfam" id="PF00528">
    <property type="entry name" value="BPD_transp_1"/>
    <property type="match status" value="1"/>
</dbReference>
<evidence type="ECO:0000256" key="4">
    <source>
        <dbReference type="ARBA" id="ARBA00022692"/>
    </source>
</evidence>
<dbReference type="EMBL" id="QRGR01000016">
    <property type="protein sequence ID" value="RDV14276.1"/>
    <property type="molecule type" value="Genomic_DNA"/>
</dbReference>
<dbReference type="PROSITE" id="PS50928">
    <property type="entry name" value="ABC_TM1"/>
    <property type="match status" value="1"/>
</dbReference>
<keyword evidence="5 7" id="KW-1133">Transmembrane helix</keyword>
<evidence type="ECO:0000256" key="2">
    <source>
        <dbReference type="ARBA" id="ARBA00022448"/>
    </source>
</evidence>
<proteinExistence type="inferred from homology"/>
<evidence type="ECO:0000313" key="10">
    <source>
        <dbReference type="Proteomes" id="UP000256708"/>
    </source>
</evidence>
<organism evidence="9 10">
    <name type="scientific">Pontibacter diazotrophicus</name>
    <dbReference type="NCBI Taxonomy" id="1400979"/>
    <lineage>
        <taxon>Bacteria</taxon>
        <taxon>Pseudomonadati</taxon>
        <taxon>Bacteroidota</taxon>
        <taxon>Cytophagia</taxon>
        <taxon>Cytophagales</taxon>
        <taxon>Hymenobacteraceae</taxon>
        <taxon>Pontibacter</taxon>
    </lineage>
</organism>
<dbReference type="InterPro" id="IPR000515">
    <property type="entry name" value="MetI-like"/>
</dbReference>
<dbReference type="CDD" id="cd06261">
    <property type="entry name" value="TM_PBP2"/>
    <property type="match status" value="1"/>
</dbReference>
<feature type="transmembrane region" description="Helical" evidence="7">
    <location>
        <begin position="283"/>
        <end position="308"/>
    </location>
</feature>
<gene>
    <name evidence="9" type="ORF">DXT99_15210</name>
</gene>
<protein>
    <submittedName>
        <fullName evidence="9">ABC transporter permease</fullName>
    </submittedName>
</protein>
<dbReference type="GO" id="GO:0005886">
    <property type="term" value="C:plasma membrane"/>
    <property type="evidence" value="ECO:0007669"/>
    <property type="project" value="UniProtKB-SubCell"/>
</dbReference>
<keyword evidence="10" id="KW-1185">Reference proteome</keyword>
<dbReference type="RefSeq" id="WP_115566433.1">
    <property type="nucleotide sequence ID" value="NZ_QRGR01000016.1"/>
</dbReference>
<dbReference type="InterPro" id="IPR050366">
    <property type="entry name" value="BP-dependent_transpt_permease"/>
</dbReference>
<evidence type="ECO:0000313" key="9">
    <source>
        <dbReference type="EMBL" id="RDV14276.1"/>
    </source>
</evidence>
<keyword evidence="6 7" id="KW-0472">Membrane</keyword>
<reference evidence="10" key="1">
    <citation type="submission" date="2018-08" db="EMBL/GenBank/DDBJ databases">
        <authorList>
            <person name="Liu Z.-W."/>
            <person name="Du Z.-J."/>
        </authorList>
    </citation>
    <scope>NUCLEOTIDE SEQUENCE [LARGE SCALE GENOMIC DNA]</scope>
    <source>
        <strain evidence="10">H4X</strain>
    </source>
</reference>
<evidence type="ECO:0000259" key="8">
    <source>
        <dbReference type="PROSITE" id="PS50928"/>
    </source>
</evidence>
<comment type="subcellular location">
    <subcellularLocation>
        <location evidence="1 7">Cell membrane</location>
        <topology evidence="1 7">Multi-pass membrane protein</topology>
    </subcellularLocation>
</comment>
<comment type="caution">
    <text evidence="9">The sequence shown here is derived from an EMBL/GenBank/DDBJ whole genome shotgun (WGS) entry which is preliminary data.</text>
</comment>
<feature type="domain" description="ABC transmembrane type-1" evidence="8">
    <location>
        <begin position="147"/>
        <end position="350"/>
    </location>
</feature>
<evidence type="ECO:0000256" key="3">
    <source>
        <dbReference type="ARBA" id="ARBA00022475"/>
    </source>
</evidence>
<keyword evidence="4 7" id="KW-0812">Transmembrane</keyword>
<feature type="transmembrane region" description="Helical" evidence="7">
    <location>
        <begin position="90"/>
        <end position="115"/>
    </location>
</feature>
<sequence>MKQVWQNIVDLWRRKTAFQMAAGYLILLLLLVLVLPWLPLPYGPDKLDYAHTFQPPFEPATAPDEARHLLGTDGLGRDVFSNMLYGARTALLISVPVMLLATLLGLILGAGAGFYADRGFTMHRSSLLVLVLGIICFCYYGLYLPIQITRLGLGATALAASLITGILLLMLLSGFFVLLHKRVTFFRKRLAVPVDQIVLRLIEGLSTIPRFVLILVLASFLPPSVVLLSLILVLTIWTNVARLARAEMLRIKQLPYFEAAKSIGLRANQLLLRHALPNLAGPVLVAFTFGLGGLLALESTLSFLSIGVPTTLVSWGRMIANIRSNTSAWWLVVFPGGFLSLTVLAFYTCSHYLTQSFSKNSKG</sequence>
<evidence type="ECO:0000256" key="5">
    <source>
        <dbReference type="ARBA" id="ARBA00022989"/>
    </source>
</evidence>
<dbReference type="InterPro" id="IPR035906">
    <property type="entry name" value="MetI-like_sf"/>
</dbReference>
<dbReference type="Proteomes" id="UP000256708">
    <property type="component" value="Unassembled WGS sequence"/>
</dbReference>
<dbReference type="PANTHER" id="PTHR43386">
    <property type="entry name" value="OLIGOPEPTIDE TRANSPORT SYSTEM PERMEASE PROTEIN APPC"/>
    <property type="match status" value="1"/>
</dbReference>
<keyword evidence="3" id="KW-1003">Cell membrane</keyword>
<keyword evidence="2 7" id="KW-0813">Transport</keyword>
<comment type="similarity">
    <text evidence="7">Belongs to the binding-protein-dependent transport system permease family.</text>
</comment>
<evidence type="ECO:0000256" key="7">
    <source>
        <dbReference type="RuleBase" id="RU363032"/>
    </source>
</evidence>
<name>A0A3D8LAD2_9BACT</name>
<feature type="transmembrane region" description="Helical" evidence="7">
    <location>
        <begin position="328"/>
        <end position="349"/>
    </location>
</feature>
<dbReference type="AlphaFoldDB" id="A0A3D8LAD2"/>
<feature type="transmembrane region" description="Helical" evidence="7">
    <location>
        <begin position="158"/>
        <end position="180"/>
    </location>
</feature>
<dbReference type="SUPFAM" id="SSF161098">
    <property type="entry name" value="MetI-like"/>
    <property type="match status" value="1"/>
</dbReference>
<dbReference type="GO" id="GO:0055085">
    <property type="term" value="P:transmembrane transport"/>
    <property type="evidence" value="ECO:0007669"/>
    <property type="project" value="InterPro"/>
</dbReference>